<dbReference type="AlphaFoldDB" id="A0AAN1FI84"/>
<evidence type="ECO:0000313" key="5">
    <source>
        <dbReference type="Proteomes" id="UP000197092"/>
    </source>
</evidence>
<dbReference type="PANTHER" id="PTHR43877">
    <property type="entry name" value="AMINOALKYLPHOSPHONATE N-ACETYLTRANSFERASE-RELATED-RELATED"/>
    <property type="match status" value="1"/>
</dbReference>
<dbReference type="RefSeq" id="WP_029388839.1">
    <property type="nucleotide sequence ID" value="NZ_CP018308.1"/>
</dbReference>
<dbReference type="SUPFAM" id="SSF55729">
    <property type="entry name" value="Acyl-CoA N-acyltransferases (Nat)"/>
    <property type="match status" value="1"/>
</dbReference>
<feature type="domain" description="N-acetyltransferase" evidence="3">
    <location>
        <begin position="2"/>
        <end position="155"/>
    </location>
</feature>
<dbReference type="KEGG" id="vsh:BSZ05_13855"/>
<dbReference type="InterPro" id="IPR000182">
    <property type="entry name" value="GNAT_dom"/>
</dbReference>
<gene>
    <name evidence="4" type="ORF">BSZ05_13855</name>
</gene>
<dbReference type="PROSITE" id="PS51186">
    <property type="entry name" value="GNAT"/>
    <property type="match status" value="1"/>
</dbReference>
<sequence>MIVIRKATEADVHIIYELRRRAILDKCAAHYTKEQLSLWTHGGVSDGFVQDVINTFYVSETDGQVIGSGKLNIETGMVDAIFVAPEYFGVGAAKKMLNFLESLAKENGLCSLKLESTLNAAPFYRSFGFMGDKVSTYHSPRGISLDCIPMTKSLEQHA</sequence>
<dbReference type="Gene3D" id="3.40.630.30">
    <property type="match status" value="1"/>
</dbReference>
<protein>
    <submittedName>
        <fullName evidence="4">GNAT family N-acetyltransferase</fullName>
    </submittedName>
</protein>
<evidence type="ECO:0000256" key="2">
    <source>
        <dbReference type="ARBA" id="ARBA00023315"/>
    </source>
</evidence>
<dbReference type="GO" id="GO:0016747">
    <property type="term" value="F:acyltransferase activity, transferring groups other than amino-acyl groups"/>
    <property type="evidence" value="ECO:0007669"/>
    <property type="project" value="InterPro"/>
</dbReference>
<dbReference type="Proteomes" id="UP000197092">
    <property type="component" value="Chromosome 1"/>
</dbReference>
<dbReference type="InterPro" id="IPR016181">
    <property type="entry name" value="Acyl_CoA_acyltransferase"/>
</dbReference>
<reference evidence="5" key="1">
    <citation type="submission" date="2016-12" db="EMBL/GenBank/DDBJ databases">
        <title>Comparative genomic analysis reveals the diversity, evolution, and environmental adaptation strategies of the genus Vibrio.</title>
        <authorList>
            <person name="Lin H."/>
            <person name="Wang X."/>
            <person name="Zhang X.-H."/>
        </authorList>
    </citation>
    <scope>NUCLEOTIDE SEQUENCE [LARGE SCALE GENOMIC DNA]</scope>
    <source>
        <strain evidence="5">QT6D1</strain>
    </source>
</reference>
<dbReference type="InterPro" id="IPR050832">
    <property type="entry name" value="Bact_Acetyltransf"/>
</dbReference>
<keyword evidence="2" id="KW-0012">Acyltransferase</keyword>
<evidence type="ECO:0000313" key="4">
    <source>
        <dbReference type="EMBL" id="ASI90787.1"/>
    </source>
</evidence>
<evidence type="ECO:0000259" key="3">
    <source>
        <dbReference type="PROSITE" id="PS51186"/>
    </source>
</evidence>
<dbReference type="CDD" id="cd04301">
    <property type="entry name" value="NAT_SF"/>
    <property type="match status" value="1"/>
</dbReference>
<dbReference type="PANTHER" id="PTHR43877:SF2">
    <property type="entry name" value="AMINOALKYLPHOSPHONATE N-ACETYLTRANSFERASE-RELATED"/>
    <property type="match status" value="1"/>
</dbReference>
<dbReference type="Pfam" id="PF13673">
    <property type="entry name" value="Acetyltransf_10"/>
    <property type="match status" value="1"/>
</dbReference>
<accession>A0AAN1FI84</accession>
<name>A0AAN1FI84_9VIBR</name>
<proteinExistence type="predicted"/>
<organism evidence="4 5">
    <name type="scientific">Vibrio mediterranei</name>
    <dbReference type="NCBI Taxonomy" id="689"/>
    <lineage>
        <taxon>Bacteria</taxon>
        <taxon>Pseudomonadati</taxon>
        <taxon>Pseudomonadota</taxon>
        <taxon>Gammaproteobacteria</taxon>
        <taxon>Vibrionales</taxon>
        <taxon>Vibrionaceae</taxon>
        <taxon>Vibrio</taxon>
    </lineage>
</organism>
<keyword evidence="1" id="KW-0808">Transferase</keyword>
<evidence type="ECO:0000256" key="1">
    <source>
        <dbReference type="ARBA" id="ARBA00022679"/>
    </source>
</evidence>
<dbReference type="EMBL" id="CP018308">
    <property type="protein sequence ID" value="ASI90787.1"/>
    <property type="molecule type" value="Genomic_DNA"/>
</dbReference>